<proteinExistence type="predicted"/>
<reference evidence="1 2" key="1">
    <citation type="submission" date="2018-09" db="EMBL/GenBank/DDBJ databases">
        <title>Genomic Encyclopedia of Archaeal and Bacterial Type Strains, Phase II (KMG-II): from individual species to whole genera.</title>
        <authorList>
            <person name="Goeker M."/>
        </authorList>
    </citation>
    <scope>NUCLEOTIDE SEQUENCE [LARGE SCALE GENOMIC DNA]</scope>
    <source>
        <strain evidence="1 2">DSM 27148</strain>
    </source>
</reference>
<protein>
    <submittedName>
        <fullName evidence="1">Mobilization protein MobC</fullName>
    </submittedName>
</protein>
<name>A0A419VW90_9BACT</name>
<organism evidence="1 2">
    <name type="scientific">Mangrovibacterium diazotrophicum</name>
    <dbReference type="NCBI Taxonomy" id="1261403"/>
    <lineage>
        <taxon>Bacteria</taxon>
        <taxon>Pseudomonadati</taxon>
        <taxon>Bacteroidota</taxon>
        <taxon>Bacteroidia</taxon>
        <taxon>Marinilabiliales</taxon>
        <taxon>Prolixibacteraceae</taxon>
        <taxon>Mangrovibacterium</taxon>
    </lineage>
</organism>
<gene>
    <name evidence="1" type="ORF">BC643_4104</name>
</gene>
<sequence>MSETTRTGRPHKQKSEKRTYRINVKLNTGEYYQLKGKARSAGMNLSEFVRQAVGTVEVKERVSPDLNIQIRKLTGMANNLNQIAKKANAGGYHGARGEYLQLAEGIDKLLSQITHDC</sequence>
<comment type="caution">
    <text evidence="1">The sequence shown here is derived from an EMBL/GenBank/DDBJ whole genome shotgun (WGS) entry which is preliminary data.</text>
</comment>
<dbReference type="InterPro" id="IPR053842">
    <property type="entry name" value="NikA-like"/>
</dbReference>
<evidence type="ECO:0000313" key="2">
    <source>
        <dbReference type="Proteomes" id="UP000283387"/>
    </source>
</evidence>
<dbReference type="Proteomes" id="UP000283387">
    <property type="component" value="Unassembled WGS sequence"/>
</dbReference>
<accession>A0A419VW90</accession>
<dbReference type="AlphaFoldDB" id="A0A419VW90"/>
<evidence type="ECO:0000313" key="1">
    <source>
        <dbReference type="EMBL" id="RKD86413.1"/>
    </source>
</evidence>
<dbReference type="Pfam" id="PF21983">
    <property type="entry name" value="NikA-like"/>
    <property type="match status" value="1"/>
</dbReference>
<keyword evidence="2" id="KW-1185">Reference proteome</keyword>
<dbReference type="RefSeq" id="WP_120275111.1">
    <property type="nucleotide sequence ID" value="NZ_RAPN01000004.1"/>
</dbReference>
<dbReference type="OrthoDB" id="3268254at2"/>
<dbReference type="EMBL" id="RAPN01000004">
    <property type="protein sequence ID" value="RKD86413.1"/>
    <property type="molecule type" value="Genomic_DNA"/>
</dbReference>